<evidence type="ECO:0000256" key="1">
    <source>
        <dbReference type="SAM" id="SignalP"/>
    </source>
</evidence>
<accession>A0ABP1PL98</accession>
<organism evidence="2 3">
    <name type="scientific">Orchesella dallaii</name>
    <dbReference type="NCBI Taxonomy" id="48710"/>
    <lineage>
        <taxon>Eukaryota</taxon>
        <taxon>Metazoa</taxon>
        <taxon>Ecdysozoa</taxon>
        <taxon>Arthropoda</taxon>
        <taxon>Hexapoda</taxon>
        <taxon>Collembola</taxon>
        <taxon>Entomobryomorpha</taxon>
        <taxon>Entomobryoidea</taxon>
        <taxon>Orchesellidae</taxon>
        <taxon>Orchesellinae</taxon>
        <taxon>Orchesella</taxon>
    </lineage>
</organism>
<evidence type="ECO:0000313" key="3">
    <source>
        <dbReference type="Proteomes" id="UP001642540"/>
    </source>
</evidence>
<dbReference type="EMBL" id="CAXLJM020000004">
    <property type="protein sequence ID" value="CAL8070510.1"/>
    <property type="molecule type" value="Genomic_DNA"/>
</dbReference>
<name>A0ABP1PL98_9HEXA</name>
<gene>
    <name evidence="2" type="ORF">ODALV1_LOCUS1274</name>
</gene>
<sequence length="153" mass="15824">MKVAVAFALLAACFAATYSASTVYAPDYAAVGHKVDDAVEIIIAAFNQIKIIANNDNSDVGSIISSKLDAAAVDVIEVIGRIHAAVAAQSLTAAQADGLISEIIDIVVGVLNDIQDELAQLSNGASNQITSQFYGVIATVESLAQEIYALLAQ</sequence>
<reference evidence="2 3" key="1">
    <citation type="submission" date="2024-08" db="EMBL/GenBank/DDBJ databases">
        <authorList>
            <person name="Cucini C."/>
            <person name="Frati F."/>
        </authorList>
    </citation>
    <scope>NUCLEOTIDE SEQUENCE [LARGE SCALE GENOMIC DNA]</scope>
</reference>
<comment type="caution">
    <text evidence="2">The sequence shown here is derived from an EMBL/GenBank/DDBJ whole genome shotgun (WGS) entry which is preliminary data.</text>
</comment>
<feature type="chain" id="PRO_5045824129" evidence="1">
    <location>
        <begin position="20"/>
        <end position="153"/>
    </location>
</feature>
<feature type="signal peptide" evidence="1">
    <location>
        <begin position="1"/>
        <end position="19"/>
    </location>
</feature>
<evidence type="ECO:0000313" key="2">
    <source>
        <dbReference type="EMBL" id="CAL8070510.1"/>
    </source>
</evidence>
<keyword evidence="3" id="KW-1185">Reference proteome</keyword>
<protein>
    <submittedName>
        <fullName evidence="2">Uncharacterized protein</fullName>
    </submittedName>
</protein>
<proteinExistence type="predicted"/>
<keyword evidence="1" id="KW-0732">Signal</keyword>
<dbReference type="Proteomes" id="UP001642540">
    <property type="component" value="Unassembled WGS sequence"/>
</dbReference>